<proteinExistence type="predicted"/>
<dbReference type="AlphaFoldDB" id="I1BUJ8"/>
<evidence type="ECO:0000313" key="3">
    <source>
        <dbReference type="Proteomes" id="UP000009138"/>
    </source>
</evidence>
<feature type="domain" description="Reverse transcriptase" evidence="1">
    <location>
        <begin position="1"/>
        <end position="340"/>
    </location>
</feature>
<reference evidence="2 3" key="1">
    <citation type="journal article" date="2009" name="PLoS Genet.">
        <title>Genomic analysis of the basal lineage fungus Rhizopus oryzae reveals a whole-genome duplication.</title>
        <authorList>
            <person name="Ma L.-J."/>
            <person name="Ibrahim A.S."/>
            <person name="Skory C."/>
            <person name="Grabherr M.G."/>
            <person name="Burger G."/>
            <person name="Butler M."/>
            <person name="Elias M."/>
            <person name="Idnurm A."/>
            <person name="Lang B.F."/>
            <person name="Sone T."/>
            <person name="Abe A."/>
            <person name="Calvo S.E."/>
            <person name="Corrochano L.M."/>
            <person name="Engels R."/>
            <person name="Fu J."/>
            <person name="Hansberg W."/>
            <person name="Kim J.-M."/>
            <person name="Kodira C.D."/>
            <person name="Koehrsen M.J."/>
            <person name="Liu B."/>
            <person name="Miranda-Saavedra D."/>
            <person name="O'Leary S."/>
            <person name="Ortiz-Castellanos L."/>
            <person name="Poulter R."/>
            <person name="Rodriguez-Romero J."/>
            <person name="Ruiz-Herrera J."/>
            <person name="Shen Y.-Q."/>
            <person name="Zeng Q."/>
            <person name="Galagan J."/>
            <person name="Birren B.W."/>
            <person name="Cuomo C.A."/>
            <person name="Wickes B.L."/>
        </authorList>
    </citation>
    <scope>NUCLEOTIDE SEQUENCE [LARGE SCALE GENOMIC DNA]</scope>
    <source>
        <strain evidence="3">RA 99-880 / ATCC MYA-4621 / FGSC 9543 / NRRL 43880</strain>
    </source>
</reference>
<protein>
    <recommendedName>
        <fullName evidence="1">Reverse transcriptase domain-containing protein</fullName>
    </recommendedName>
</protein>
<dbReference type="eggNOG" id="KOG1075">
    <property type="taxonomic scope" value="Eukaryota"/>
</dbReference>
<dbReference type="InterPro" id="IPR043502">
    <property type="entry name" value="DNA/RNA_pol_sf"/>
</dbReference>
<dbReference type="PROSITE" id="PS50878">
    <property type="entry name" value="RT_POL"/>
    <property type="match status" value="1"/>
</dbReference>
<dbReference type="VEuPathDB" id="FungiDB:RO3G_04583"/>
<dbReference type="InterPro" id="IPR000477">
    <property type="entry name" value="RT_dom"/>
</dbReference>
<evidence type="ECO:0000259" key="1">
    <source>
        <dbReference type="PROSITE" id="PS50878"/>
    </source>
</evidence>
<dbReference type="EMBL" id="CH476734">
    <property type="protein sequence ID" value="EIE79878.1"/>
    <property type="molecule type" value="Genomic_DNA"/>
</dbReference>
<dbReference type="SUPFAM" id="SSF56672">
    <property type="entry name" value="DNA/RNA polymerases"/>
    <property type="match status" value="1"/>
</dbReference>
<sequence>MAQGEYTKAIAKFSKIRKNRKIKATFTTTEGPQHSADTMAHHLQQIYAGNFLPTRAPRDVPSQPDPRPFDIANCPFDIDTINTAIKELPRHKAPGVDHFTIEMLSPITDILTPILLYIFRLCWQWSYTPLPWRVAQVIPIHKKGPVSDPEICSILRRKHRTPPTLAFLDIKSAYDTVDCEFIWQTLQPSLSPPLLALIRHLFDDVYIEVLVSNAISSRFTPTTGVLQGSILSPFLYSIYINQLSSLLRHQPLDEAPSQDICQLTESLNCLLYADDVVLIANPTELEVLLQKCEEHSQRLGYRWNPLKCAILAPPIDSRRYSLYDTLLPHQTSFSYLGIPISPGGFLNTNDLVQNNINKALQTMNQMSTLGVNPKGFDRLLSVRFYTQIVRSQLEYGLAISPVSATQLKKTRSMSNTMYTKNLWWWYSILNESYATPGQSTHHEGTCSCITS</sequence>
<dbReference type="PANTHER" id="PTHR19446">
    <property type="entry name" value="REVERSE TRANSCRIPTASES"/>
    <property type="match status" value="1"/>
</dbReference>
<gene>
    <name evidence="2" type="ORF">RO3G_04583</name>
</gene>
<evidence type="ECO:0000313" key="2">
    <source>
        <dbReference type="EMBL" id="EIE79878.1"/>
    </source>
</evidence>
<dbReference type="InParanoid" id="I1BUJ8"/>
<keyword evidence="3" id="KW-1185">Reference proteome</keyword>
<dbReference type="Pfam" id="PF00078">
    <property type="entry name" value="RVT_1"/>
    <property type="match status" value="1"/>
</dbReference>
<organism evidence="2 3">
    <name type="scientific">Rhizopus delemar (strain RA 99-880 / ATCC MYA-4621 / FGSC 9543 / NRRL 43880)</name>
    <name type="common">Mucormycosis agent</name>
    <name type="synonym">Rhizopus arrhizus var. delemar</name>
    <dbReference type="NCBI Taxonomy" id="246409"/>
    <lineage>
        <taxon>Eukaryota</taxon>
        <taxon>Fungi</taxon>
        <taxon>Fungi incertae sedis</taxon>
        <taxon>Mucoromycota</taxon>
        <taxon>Mucoromycotina</taxon>
        <taxon>Mucoromycetes</taxon>
        <taxon>Mucorales</taxon>
        <taxon>Mucorineae</taxon>
        <taxon>Rhizopodaceae</taxon>
        <taxon>Rhizopus</taxon>
    </lineage>
</organism>
<accession>I1BUJ8</accession>
<dbReference type="GeneID" id="93611554"/>
<dbReference type="STRING" id="246409.I1BUJ8"/>
<dbReference type="RefSeq" id="XP_067515274.1">
    <property type="nucleotide sequence ID" value="XM_067659173.1"/>
</dbReference>
<name>I1BUJ8_RHIO9</name>
<dbReference type="Proteomes" id="UP000009138">
    <property type="component" value="Unassembled WGS sequence"/>
</dbReference>